<feature type="domain" description="2EXR" evidence="1">
    <location>
        <begin position="25"/>
        <end position="137"/>
    </location>
</feature>
<sequence length="377" mass="43964">MASQSQAHLQIFTPDQAPKKEYYKFHLFPQLAKELREKIWMHALQHPRIIHLTLYDPDYPPSTGNNAEGTTEFPKNRESFWAIADGHQTISKLFRVNSDSREAALTFYHIRFLCKLRTIGGFVKCGIIYFNPENDFLRITSNWSVKHTLFNFMYHLKNTYDRRGIGLLNLVVTTNDITGNVLLLTNPSVPELKGRGIMAFKQIMKNIRKIIFYSTIRAGRLILGPHSGVLTRDIIYNRSFQIKAKAPIFDRLSRDPRTISEDLKQVYIGMGDNRDHIHLWHRLRKEWDIIPTPEIEYKWHIAFTPPETELILDRKSANEFMLREEIAWHGEDPVTPHSSKTFGRGPQVSHWSREREVQERGSGDCCEACLWLLVVLH</sequence>
<dbReference type="EMBL" id="CDHN01000005">
    <property type="protein sequence ID" value="CEJ93484.1"/>
    <property type="molecule type" value="Genomic_DNA"/>
</dbReference>
<evidence type="ECO:0000259" key="1">
    <source>
        <dbReference type="Pfam" id="PF20150"/>
    </source>
</evidence>
<dbReference type="Pfam" id="PF20150">
    <property type="entry name" value="2EXR"/>
    <property type="match status" value="1"/>
</dbReference>
<dbReference type="InterPro" id="IPR045518">
    <property type="entry name" value="2EXR"/>
</dbReference>
<evidence type="ECO:0000313" key="2">
    <source>
        <dbReference type="EMBL" id="CEJ93484.1"/>
    </source>
</evidence>
<dbReference type="OrthoDB" id="3469466at2759"/>
<proteinExistence type="predicted"/>
<evidence type="ECO:0000313" key="3">
    <source>
        <dbReference type="Proteomes" id="UP000039046"/>
    </source>
</evidence>
<keyword evidence="3" id="KW-1185">Reference proteome</keyword>
<name>A0A0A1TFC9_9HYPO</name>
<dbReference type="STRING" id="1531966.A0A0A1TFC9"/>
<dbReference type="HOGENOM" id="CLU_045008_0_0_1"/>
<dbReference type="PANTHER" id="PTHR35910:SF6">
    <property type="entry name" value="2EXR DOMAIN-CONTAINING PROTEIN"/>
    <property type="match status" value="1"/>
</dbReference>
<gene>
    <name evidence="2" type="ORF">VHEMI09067</name>
</gene>
<protein>
    <recommendedName>
        <fullName evidence="1">2EXR domain-containing protein</fullName>
    </recommendedName>
</protein>
<dbReference type="Proteomes" id="UP000039046">
    <property type="component" value="Unassembled WGS sequence"/>
</dbReference>
<dbReference type="AlphaFoldDB" id="A0A0A1TFC9"/>
<accession>A0A0A1TFC9</accession>
<organism evidence="2 3">
    <name type="scientific">[Torrubiella] hemipterigena</name>
    <dbReference type="NCBI Taxonomy" id="1531966"/>
    <lineage>
        <taxon>Eukaryota</taxon>
        <taxon>Fungi</taxon>
        <taxon>Dikarya</taxon>
        <taxon>Ascomycota</taxon>
        <taxon>Pezizomycotina</taxon>
        <taxon>Sordariomycetes</taxon>
        <taxon>Hypocreomycetidae</taxon>
        <taxon>Hypocreales</taxon>
        <taxon>Clavicipitaceae</taxon>
        <taxon>Clavicipitaceae incertae sedis</taxon>
        <taxon>'Torrubiella' clade</taxon>
    </lineage>
</organism>
<dbReference type="PANTHER" id="PTHR35910">
    <property type="entry name" value="2EXR DOMAIN-CONTAINING PROTEIN"/>
    <property type="match status" value="1"/>
</dbReference>
<reference evidence="2 3" key="1">
    <citation type="journal article" date="2015" name="Genome Announc.">
        <title>Draft Genome Sequence and Gene Annotation of the Entomopathogenic Fungus Verticillium hemipterigenum.</title>
        <authorList>
            <person name="Horn F."/>
            <person name="Habel A."/>
            <person name="Scharf D.H."/>
            <person name="Dworschak J."/>
            <person name="Brakhage A.A."/>
            <person name="Guthke R."/>
            <person name="Hertweck C."/>
            <person name="Linde J."/>
        </authorList>
    </citation>
    <scope>NUCLEOTIDE SEQUENCE [LARGE SCALE GENOMIC DNA]</scope>
</reference>